<dbReference type="STRING" id="37927.SA2016_3756"/>
<keyword evidence="2" id="KW-1185">Reference proteome</keyword>
<evidence type="ECO:0000313" key="1">
    <source>
        <dbReference type="EMBL" id="AMM34413.1"/>
    </source>
</evidence>
<dbReference type="Proteomes" id="UP000070134">
    <property type="component" value="Chromosome"/>
</dbReference>
<organism evidence="1 2">
    <name type="scientific">Sinomonas atrocyanea</name>
    <dbReference type="NCBI Taxonomy" id="37927"/>
    <lineage>
        <taxon>Bacteria</taxon>
        <taxon>Bacillati</taxon>
        <taxon>Actinomycetota</taxon>
        <taxon>Actinomycetes</taxon>
        <taxon>Micrococcales</taxon>
        <taxon>Micrococcaceae</taxon>
        <taxon>Sinomonas</taxon>
    </lineage>
</organism>
<sequence length="82" mass="8981">MVDVTGMLHALRPEELETLRSRGPAQILDEALLEAIDTAAGGPGEGRGYYVVHGHLWPVENREYHLRSDVAEELFGPETGSP</sequence>
<dbReference type="AlphaFoldDB" id="A0A127A511"/>
<protein>
    <submittedName>
        <fullName evidence="1">Uncharacterized protein</fullName>
    </submittedName>
</protein>
<dbReference type="OrthoDB" id="4951261at2"/>
<evidence type="ECO:0000313" key="2">
    <source>
        <dbReference type="Proteomes" id="UP000070134"/>
    </source>
</evidence>
<gene>
    <name evidence="1" type="ORF">SA2016_3756</name>
</gene>
<dbReference type="EMBL" id="CP014518">
    <property type="protein sequence ID" value="AMM34413.1"/>
    <property type="molecule type" value="Genomic_DNA"/>
</dbReference>
<dbReference type="RefSeq" id="WP_066501072.1">
    <property type="nucleotide sequence ID" value="NZ_BJMO01000057.1"/>
</dbReference>
<dbReference type="KEGG" id="satk:SA2016_3756"/>
<proteinExistence type="predicted"/>
<accession>A0A127A511</accession>
<name>A0A127A511_9MICC</name>
<reference evidence="1 2" key="1">
    <citation type="submission" date="2016-02" db="EMBL/GenBank/DDBJ databases">
        <title>Complete genome of Sinomonas atrocyanea KCTC 3377.</title>
        <authorList>
            <person name="Kim K.M."/>
        </authorList>
    </citation>
    <scope>NUCLEOTIDE SEQUENCE [LARGE SCALE GENOMIC DNA]</scope>
    <source>
        <strain evidence="1 2">KCTC 3377</strain>
    </source>
</reference>